<evidence type="ECO:0000256" key="7">
    <source>
        <dbReference type="ARBA" id="ARBA00023002"/>
    </source>
</evidence>
<keyword evidence="4 11" id="KW-0812">Transmembrane</keyword>
<organism evidence="12">
    <name type="scientific">Methylobacterium bullatum</name>
    <dbReference type="NCBI Taxonomy" id="570505"/>
    <lineage>
        <taxon>Bacteria</taxon>
        <taxon>Pseudomonadati</taxon>
        <taxon>Pseudomonadota</taxon>
        <taxon>Alphaproteobacteria</taxon>
        <taxon>Hyphomicrobiales</taxon>
        <taxon>Methylobacteriaceae</taxon>
        <taxon>Methylobacterium</taxon>
    </lineage>
</organism>
<comment type="similarity">
    <text evidence="2">Belongs to the fatty acid desaturase type 2 family.</text>
</comment>
<evidence type="ECO:0000256" key="4">
    <source>
        <dbReference type="ARBA" id="ARBA00022692"/>
    </source>
</evidence>
<keyword evidence="7" id="KW-0560">Oxidoreductase</keyword>
<keyword evidence="8" id="KW-0443">Lipid metabolism</keyword>
<name>A0A679K2E6_9HYPH</name>
<proteinExistence type="inferred from homology"/>
<evidence type="ECO:0000313" key="12">
    <source>
        <dbReference type="EMBL" id="CAA2139114.1"/>
    </source>
</evidence>
<dbReference type="InterPro" id="IPR015876">
    <property type="entry name" value="Acyl-CoA_DS"/>
</dbReference>
<feature type="transmembrane region" description="Helical" evidence="11">
    <location>
        <begin position="445"/>
        <end position="464"/>
    </location>
</feature>
<keyword evidence="9 11" id="KW-0472">Membrane</keyword>
<dbReference type="GO" id="GO:0016717">
    <property type="term" value="F:oxidoreductase activity, acting on paired donors, with oxidation of a pair of donors resulting in the reduction of molecular oxygen to two molecules of water"/>
    <property type="evidence" value="ECO:0007669"/>
    <property type="project" value="InterPro"/>
</dbReference>
<evidence type="ECO:0000256" key="6">
    <source>
        <dbReference type="ARBA" id="ARBA00022989"/>
    </source>
</evidence>
<evidence type="ECO:0000256" key="11">
    <source>
        <dbReference type="SAM" id="Phobius"/>
    </source>
</evidence>
<feature type="transmembrane region" description="Helical" evidence="11">
    <location>
        <begin position="351"/>
        <end position="369"/>
    </location>
</feature>
<feature type="transmembrane region" description="Helical" evidence="11">
    <location>
        <begin position="89"/>
        <end position="108"/>
    </location>
</feature>
<evidence type="ECO:0000256" key="9">
    <source>
        <dbReference type="ARBA" id="ARBA00023136"/>
    </source>
</evidence>
<dbReference type="PANTHER" id="PTHR11351:SF31">
    <property type="entry name" value="DESATURASE 1, ISOFORM A-RELATED"/>
    <property type="match status" value="1"/>
</dbReference>
<evidence type="ECO:0000256" key="2">
    <source>
        <dbReference type="ARBA" id="ARBA00008749"/>
    </source>
</evidence>
<evidence type="ECO:0000256" key="1">
    <source>
        <dbReference type="ARBA" id="ARBA00004141"/>
    </source>
</evidence>
<feature type="transmembrane region" description="Helical" evidence="11">
    <location>
        <begin position="407"/>
        <end position="425"/>
    </location>
</feature>
<feature type="transmembrane region" description="Helical" evidence="11">
    <location>
        <begin position="375"/>
        <end position="400"/>
    </location>
</feature>
<evidence type="ECO:0000256" key="10">
    <source>
        <dbReference type="ARBA" id="ARBA00023160"/>
    </source>
</evidence>
<dbReference type="GO" id="GO:0016020">
    <property type="term" value="C:membrane"/>
    <property type="evidence" value="ECO:0007669"/>
    <property type="project" value="UniProtKB-SubCell"/>
</dbReference>
<protein>
    <recommendedName>
        <fullName evidence="13">Fatty acid desaturase domain-containing protein</fullName>
    </recommendedName>
</protein>
<evidence type="ECO:0008006" key="13">
    <source>
        <dbReference type="Google" id="ProtNLM"/>
    </source>
</evidence>
<accession>A0A679K2E6</accession>
<reference evidence="12" key="1">
    <citation type="submission" date="2019-12" db="EMBL/GenBank/DDBJ databases">
        <authorList>
            <person name="Cremers G."/>
        </authorList>
    </citation>
    <scope>NUCLEOTIDE SEQUENCE</scope>
    <source>
        <strain evidence="12">Mbul2</strain>
        <plasmid evidence="12">1</plasmid>
    </source>
</reference>
<evidence type="ECO:0000256" key="3">
    <source>
        <dbReference type="ARBA" id="ARBA00022516"/>
    </source>
</evidence>
<geneLocation type="plasmid" evidence="12">
    <name>1</name>
</geneLocation>
<dbReference type="PANTHER" id="PTHR11351">
    <property type="entry name" value="ACYL-COA DESATURASE"/>
    <property type="match status" value="1"/>
</dbReference>
<sequence length="470" mass="51228">MTLLSTHRLIAGPDTSATEGRVRWAPSRSLWTGGMTLAAVSLAPIFVTPGAVLLFLASSAVTLCLGHSIGLHRLLIHRSLSAPLWVERVLVYLGTLVGMAGPLGMVRLHDTRDWAQRQASCHDLHAHRAPFLRDAWWQMHCRLDLTHPPRFVPEDRIVRDGFLRWLEASWMAQQIPWVILFYALGGMPWLVWGIPVRIAVSLTGHWLVGHLTHRRGPQGWAVDGVAVQGHDLPAASLVTFGEAWHGNHHAWPDSARLGIEPGQHDPGWWVLLAMRRLGLVWGLKQPGDLTPREGLRRVGTERHRHRQRGDSHPLAGHHIPTEHSVPNLGLPVTINALGHCSTLVLGSVGRLIASFVIGLASTVLILLPFDDGTILLVALGAAFIGLPFLGIALIALVIFHRSITAHLASWCIFAPVAVVAAWLAADGYQRGLGAMVHAGTGGLNGLALLVALIASMSAIVFYVVEHPKRR</sequence>
<dbReference type="EMBL" id="LR743510">
    <property type="protein sequence ID" value="CAA2139114.1"/>
    <property type="molecule type" value="Genomic_DNA"/>
</dbReference>
<keyword evidence="10" id="KW-0275">Fatty acid biosynthesis</keyword>
<keyword evidence="12" id="KW-0614">Plasmid</keyword>
<evidence type="ECO:0000256" key="5">
    <source>
        <dbReference type="ARBA" id="ARBA00022832"/>
    </source>
</evidence>
<feature type="transmembrane region" description="Helical" evidence="11">
    <location>
        <begin position="37"/>
        <end position="69"/>
    </location>
</feature>
<keyword evidence="3" id="KW-0444">Lipid biosynthesis</keyword>
<dbReference type="CDD" id="cd03505">
    <property type="entry name" value="Delta9-FADS-like"/>
    <property type="match status" value="1"/>
</dbReference>
<keyword evidence="5" id="KW-0276">Fatty acid metabolism</keyword>
<dbReference type="GO" id="GO:0006633">
    <property type="term" value="P:fatty acid biosynthetic process"/>
    <property type="evidence" value="ECO:0007669"/>
    <property type="project" value="UniProtKB-KW"/>
</dbReference>
<evidence type="ECO:0000256" key="8">
    <source>
        <dbReference type="ARBA" id="ARBA00023098"/>
    </source>
</evidence>
<keyword evidence="6 11" id="KW-1133">Transmembrane helix</keyword>
<comment type="subcellular location">
    <subcellularLocation>
        <location evidence="1">Membrane</location>
        <topology evidence="1">Multi-pass membrane protein</topology>
    </subcellularLocation>
</comment>
<gene>
    <name evidence="12" type="ORF">MBLL_01467</name>
</gene>
<dbReference type="AlphaFoldDB" id="A0A679K2E6"/>